<name>A0A098B1X8_DESHA</name>
<dbReference type="Pfam" id="PF02661">
    <property type="entry name" value="Fic"/>
    <property type="match status" value="1"/>
</dbReference>
<comment type="catalytic activity">
    <reaction evidence="6">
        <text>L-threonyl-[protein] + ATP = 3-O-(5'-adenylyl)-L-threonyl-[protein] + diphosphate</text>
        <dbReference type="Rhea" id="RHEA:54292"/>
        <dbReference type="Rhea" id="RHEA-COMP:11060"/>
        <dbReference type="Rhea" id="RHEA-COMP:13847"/>
        <dbReference type="ChEBI" id="CHEBI:30013"/>
        <dbReference type="ChEBI" id="CHEBI:30616"/>
        <dbReference type="ChEBI" id="CHEBI:33019"/>
        <dbReference type="ChEBI" id="CHEBI:138113"/>
        <dbReference type="EC" id="2.7.7.108"/>
    </reaction>
</comment>
<keyword evidence="3" id="KW-0547">Nucleotide-binding</keyword>
<dbReference type="GO" id="GO:0070733">
    <property type="term" value="F:AMPylase activity"/>
    <property type="evidence" value="ECO:0007669"/>
    <property type="project" value="UniProtKB-EC"/>
</dbReference>
<evidence type="ECO:0000256" key="4">
    <source>
        <dbReference type="ARBA" id="ARBA00022840"/>
    </source>
</evidence>
<comment type="catalytic activity">
    <reaction evidence="7">
        <text>L-tyrosyl-[protein] + ATP = O-(5'-adenylyl)-L-tyrosyl-[protein] + diphosphate</text>
        <dbReference type="Rhea" id="RHEA:54288"/>
        <dbReference type="Rhea" id="RHEA-COMP:10136"/>
        <dbReference type="Rhea" id="RHEA-COMP:13846"/>
        <dbReference type="ChEBI" id="CHEBI:30616"/>
        <dbReference type="ChEBI" id="CHEBI:33019"/>
        <dbReference type="ChEBI" id="CHEBI:46858"/>
        <dbReference type="ChEBI" id="CHEBI:83624"/>
        <dbReference type="EC" id="2.7.7.108"/>
    </reaction>
</comment>
<accession>A0A098B1X8</accession>
<dbReference type="PROSITE" id="PS51459">
    <property type="entry name" value="FIDO"/>
    <property type="match status" value="1"/>
</dbReference>
<dbReference type="InterPro" id="IPR003812">
    <property type="entry name" value="Fido"/>
</dbReference>
<keyword evidence="4" id="KW-0067">ATP-binding</keyword>
<organism evidence="9">
    <name type="scientific">Desulfitobacterium hafniense</name>
    <name type="common">Desulfitobacterium frappieri</name>
    <dbReference type="NCBI Taxonomy" id="49338"/>
    <lineage>
        <taxon>Bacteria</taxon>
        <taxon>Bacillati</taxon>
        <taxon>Bacillota</taxon>
        <taxon>Clostridia</taxon>
        <taxon>Eubacteriales</taxon>
        <taxon>Desulfitobacteriaceae</taxon>
        <taxon>Desulfitobacterium</taxon>
    </lineage>
</organism>
<evidence type="ECO:0000256" key="1">
    <source>
        <dbReference type="ARBA" id="ARBA00022679"/>
    </source>
</evidence>
<reference evidence="9" key="1">
    <citation type="submission" date="2014-07" db="EMBL/GenBank/DDBJ databases">
        <authorList>
            <person name="Hornung V.Bastian."/>
        </authorList>
    </citation>
    <scope>NUCLEOTIDE SEQUENCE</scope>
    <source>
        <strain evidence="9">PCE-S</strain>
    </source>
</reference>
<dbReference type="Gene3D" id="1.10.3290.10">
    <property type="entry name" value="Fido-like domain"/>
    <property type="match status" value="1"/>
</dbReference>
<dbReference type="EC" id="2.7.7.108" evidence="5"/>
<dbReference type="PANTHER" id="PTHR39560:SF1">
    <property type="entry name" value="PROTEIN ADENYLYLTRANSFERASE FIC-RELATED"/>
    <property type="match status" value="1"/>
</dbReference>
<dbReference type="GO" id="GO:0005524">
    <property type="term" value="F:ATP binding"/>
    <property type="evidence" value="ECO:0007669"/>
    <property type="project" value="UniProtKB-KW"/>
</dbReference>
<gene>
    <name evidence="9" type="ORF">DPCES_2987</name>
</gene>
<dbReference type="RefSeq" id="WP_208925816.1">
    <property type="nucleotide sequence ID" value="NZ_JAYFNZ010000011.1"/>
</dbReference>
<keyword evidence="2" id="KW-0548">Nucleotidyltransferase</keyword>
<dbReference type="InterPro" id="IPR036597">
    <property type="entry name" value="Fido-like_dom_sf"/>
</dbReference>
<evidence type="ECO:0000256" key="6">
    <source>
        <dbReference type="ARBA" id="ARBA00047939"/>
    </source>
</evidence>
<dbReference type="GO" id="GO:0051302">
    <property type="term" value="P:regulation of cell division"/>
    <property type="evidence" value="ECO:0007669"/>
    <property type="project" value="TreeGrafter"/>
</dbReference>
<evidence type="ECO:0000313" key="9">
    <source>
        <dbReference type="EMBL" id="CDX02874.1"/>
    </source>
</evidence>
<dbReference type="SUPFAM" id="SSF140931">
    <property type="entry name" value="Fic-like"/>
    <property type="match status" value="1"/>
</dbReference>
<sequence length="216" mass="25087">MCDPYVYSNTDVLINRHDVRDEADLAEMEAEYTSIRLKQITEAPLPGNYDFQHFCEFHKWVFQDIYEWAGVPRTIDIEKPEPALGGISIEYSPVDEIEPTAKKVLDTMRDTAWDKFSLDEKAVKFSKYMAELWKIHCFREGNTRTVVTFCCQFAESRGFSVDRTLFQKHSAYVRTSLVAASAYFSDLGDRAQPEYLIRIVRDSIERGQRKASQRNV</sequence>
<protein>
    <recommendedName>
        <fullName evidence="5">protein adenylyltransferase</fullName>
        <ecNumber evidence="5">2.7.7.108</ecNumber>
    </recommendedName>
</protein>
<dbReference type="EMBL" id="LK996017">
    <property type="protein sequence ID" value="CDX02874.1"/>
    <property type="molecule type" value="Genomic_DNA"/>
</dbReference>
<evidence type="ECO:0000259" key="8">
    <source>
        <dbReference type="PROSITE" id="PS51459"/>
    </source>
</evidence>
<feature type="domain" description="Fido" evidence="8">
    <location>
        <begin position="49"/>
        <end position="202"/>
    </location>
</feature>
<dbReference type="PATRIC" id="fig|49338.4.peg.3211"/>
<dbReference type="PANTHER" id="PTHR39560">
    <property type="entry name" value="PROTEIN ADENYLYLTRANSFERASE FIC-RELATED"/>
    <property type="match status" value="1"/>
</dbReference>
<evidence type="ECO:0000256" key="3">
    <source>
        <dbReference type="ARBA" id="ARBA00022741"/>
    </source>
</evidence>
<keyword evidence="1" id="KW-0808">Transferase</keyword>
<evidence type="ECO:0000256" key="5">
    <source>
        <dbReference type="ARBA" id="ARBA00034531"/>
    </source>
</evidence>
<evidence type="ECO:0000256" key="7">
    <source>
        <dbReference type="ARBA" id="ARBA00048696"/>
    </source>
</evidence>
<proteinExistence type="predicted"/>
<evidence type="ECO:0000256" key="2">
    <source>
        <dbReference type="ARBA" id="ARBA00022695"/>
    </source>
</evidence>
<dbReference type="AlphaFoldDB" id="A0A098B1X8"/>